<comment type="subcellular location">
    <subcellularLocation>
        <location evidence="1 9">Bacterial flagellum basal body</location>
    </subcellularLocation>
    <subcellularLocation>
        <location evidence="2">Cell membrane</location>
        <topology evidence="2">Multi-pass membrane protein</topology>
    </subcellularLocation>
</comment>
<proteinExistence type="inferred from homology"/>
<dbReference type="GO" id="GO:0005886">
    <property type="term" value="C:plasma membrane"/>
    <property type="evidence" value="ECO:0007669"/>
    <property type="project" value="UniProtKB-SubCell"/>
</dbReference>
<keyword evidence="4" id="KW-1003">Cell membrane</keyword>
<keyword evidence="8 9" id="KW-0975">Bacterial flagellum</keyword>
<dbReference type="PANTHER" id="PTHR30046">
    <property type="entry name" value="FLAGELLAR M-RING PROTEIN"/>
    <property type="match status" value="1"/>
</dbReference>
<dbReference type="Pfam" id="PF08345">
    <property type="entry name" value="YscJ_FliF_C"/>
    <property type="match status" value="1"/>
</dbReference>
<dbReference type="GO" id="GO:0071973">
    <property type="term" value="P:bacterial-type flagellum-dependent cell motility"/>
    <property type="evidence" value="ECO:0007669"/>
    <property type="project" value="InterPro"/>
</dbReference>
<sequence length="561" mass="58952">MSGLVPAASQSLTAPLTDPAGGSVLTRIKSFTAQEPVKKALPAFFALSAIGAAALAWAQLAPSSQRMLYADLADSDRAAVVQMLDSAGIGYAIDNATGALTVTEEDYYRARMLVAQDGSIGTPESGTELLDSLPLGASRTMEGQRLRAARERELQLTIGEIDAVESVRVHLAEAERSAFVRDSVPPSASVMLRLARGRSLSGEQVRAIVNLVAASVPGLAIDDVRVVDQHGTLLSDPAKADDDRLDRQARMEAKLRSQLTHLLTPMFGEGNFTSEIQVELDMEEVTRASETYGRDGSLRSESVHSATNSAAAPAAGIPGALSNTPPPEATAEDRAPTGTENAAAAAPVQNGETAATRNYELDREVAVANSAPGGLKRLSVAVALSSEAMKDAKASDIDEIKSLIGSAVGVDDARGDRLTVMVRSFEPVTTATQAFYETSWFARLVRYGAALLAVLLVLLLAVRPMIKALKRPAAKDGALDVPALETGDSEDGEERGDAAITPRAAELVGNIAEREQLDRKVGLARRMVSEQPESAVAALRQMLREDAPAPAPAGGQQMSAA</sequence>
<dbReference type="InterPro" id="IPR006182">
    <property type="entry name" value="FliF_N_dom"/>
</dbReference>
<feature type="transmembrane region" description="Helical" evidence="11">
    <location>
        <begin position="444"/>
        <end position="462"/>
    </location>
</feature>
<feature type="region of interest" description="Disordered" evidence="10">
    <location>
        <begin position="481"/>
        <end position="500"/>
    </location>
</feature>
<evidence type="ECO:0000313" key="15">
    <source>
        <dbReference type="Proteomes" id="UP000612349"/>
    </source>
</evidence>
<keyword evidence="5 11" id="KW-0812">Transmembrane</keyword>
<evidence type="ECO:0000256" key="9">
    <source>
        <dbReference type="PIRNR" id="PIRNR004862"/>
    </source>
</evidence>
<dbReference type="InterPro" id="IPR045851">
    <property type="entry name" value="AMP-bd_C_sf"/>
</dbReference>
<dbReference type="InterPro" id="IPR000067">
    <property type="entry name" value="FlgMring_FliF"/>
</dbReference>
<name>A0A916YWS2_9SPHN</name>
<evidence type="ECO:0000256" key="6">
    <source>
        <dbReference type="ARBA" id="ARBA00022989"/>
    </source>
</evidence>
<reference evidence="14" key="2">
    <citation type="submission" date="2020-09" db="EMBL/GenBank/DDBJ databases">
        <authorList>
            <person name="Sun Q."/>
            <person name="Zhou Y."/>
        </authorList>
    </citation>
    <scope>NUCLEOTIDE SEQUENCE</scope>
    <source>
        <strain evidence="14">CGMCC 1.15360</strain>
    </source>
</reference>
<evidence type="ECO:0000259" key="12">
    <source>
        <dbReference type="Pfam" id="PF01514"/>
    </source>
</evidence>
<keyword evidence="14" id="KW-0282">Flagellum</keyword>
<keyword evidence="15" id="KW-1185">Reference proteome</keyword>
<evidence type="ECO:0000313" key="14">
    <source>
        <dbReference type="EMBL" id="GGD64327.1"/>
    </source>
</evidence>
<dbReference type="OrthoDB" id="9807026at2"/>
<dbReference type="PANTHER" id="PTHR30046:SF0">
    <property type="entry name" value="FLAGELLAR M-RING PROTEIN"/>
    <property type="match status" value="1"/>
</dbReference>
<evidence type="ECO:0000256" key="2">
    <source>
        <dbReference type="ARBA" id="ARBA00004651"/>
    </source>
</evidence>
<dbReference type="EMBL" id="BMIP01000002">
    <property type="protein sequence ID" value="GGD64327.1"/>
    <property type="molecule type" value="Genomic_DNA"/>
</dbReference>
<dbReference type="AlphaFoldDB" id="A0A916YWS2"/>
<evidence type="ECO:0000256" key="8">
    <source>
        <dbReference type="ARBA" id="ARBA00023143"/>
    </source>
</evidence>
<dbReference type="Pfam" id="PF01514">
    <property type="entry name" value="YscJ_FliF"/>
    <property type="match status" value="1"/>
</dbReference>
<comment type="similarity">
    <text evidence="3 9">Belongs to the FliF family.</text>
</comment>
<comment type="caution">
    <text evidence="14">The sequence shown here is derived from an EMBL/GenBank/DDBJ whole genome shotgun (WGS) entry which is preliminary data.</text>
</comment>
<accession>A0A916YWS2</accession>
<dbReference type="RefSeq" id="WP_066775107.1">
    <property type="nucleotide sequence ID" value="NZ_BMIP01000002.1"/>
</dbReference>
<evidence type="ECO:0000256" key="7">
    <source>
        <dbReference type="ARBA" id="ARBA00023136"/>
    </source>
</evidence>
<dbReference type="Proteomes" id="UP000612349">
    <property type="component" value="Unassembled WGS sequence"/>
</dbReference>
<evidence type="ECO:0000256" key="4">
    <source>
        <dbReference type="ARBA" id="ARBA00022475"/>
    </source>
</evidence>
<evidence type="ECO:0000256" key="5">
    <source>
        <dbReference type="ARBA" id="ARBA00022692"/>
    </source>
</evidence>
<reference evidence="14" key="1">
    <citation type="journal article" date="2014" name="Int. J. Syst. Evol. Microbiol.">
        <title>Complete genome sequence of Corynebacterium casei LMG S-19264T (=DSM 44701T), isolated from a smear-ripened cheese.</title>
        <authorList>
            <consortium name="US DOE Joint Genome Institute (JGI-PGF)"/>
            <person name="Walter F."/>
            <person name="Albersmeier A."/>
            <person name="Kalinowski J."/>
            <person name="Ruckert C."/>
        </authorList>
    </citation>
    <scope>NUCLEOTIDE SEQUENCE</scope>
    <source>
        <strain evidence="14">CGMCC 1.15360</strain>
    </source>
</reference>
<feature type="domain" description="Flagellar M-ring C-terminal" evidence="13">
    <location>
        <begin position="263"/>
        <end position="425"/>
    </location>
</feature>
<dbReference type="GO" id="GO:0009431">
    <property type="term" value="C:bacterial-type flagellum basal body, MS ring"/>
    <property type="evidence" value="ECO:0007669"/>
    <property type="project" value="InterPro"/>
</dbReference>
<dbReference type="NCBIfam" id="TIGR00206">
    <property type="entry name" value="fliF"/>
    <property type="match status" value="1"/>
</dbReference>
<dbReference type="Gene3D" id="3.30.300.30">
    <property type="match status" value="1"/>
</dbReference>
<keyword evidence="14" id="KW-0966">Cell projection</keyword>
<feature type="compositionally biased region" description="Low complexity" evidence="10">
    <location>
        <begin position="310"/>
        <end position="320"/>
    </location>
</feature>
<evidence type="ECO:0000259" key="13">
    <source>
        <dbReference type="Pfam" id="PF08345"/>
    </source>
</evidence>
<feature type="region of interest" description="Disordered" evidence="10">
    <location>
        <begin position="537"/>
        <end position="561"/>
    </location>
</feature>
<gene>
    <name evidence="14" type="primary">fliF1</name>
    <name evidence="14" type="ORF">GCM10010990_12240</name>
</gene>
<organism evidence="14 15">
    <name type="scientific">Croceicoccus mobilis</name>
    <dbReference type="NCBI Taxonomy" id="1703339"/>
    <lineage>
        <taxon>Bacteria</taxon>
        <taxon>Pseudomonadati</taxon>
        <taxon>Pseudomonadota</taxon>
        <taxon>Alphaproteobacteria</taxon>
        <taxon>Sphingomonadales</taxon>
        <taxon>Erythrobacteraceae</taxon>
        <taxon>Croceicoccus</taxon>
    </lineage>
</organism>
<feature type="region of interest" description="Disordered" evidence="10">
    <location>
        <begin position="291"/>
        <end position="352"/>
    </location>
</feature>
<evidence type="ECO:0000256" key="1">
    <source>
        <dbReference type="ARBA" id="ARBA00004117"/>
    </source>
</evidence>
<protein>
    <recommendedName>
        <fullName evidence="9">Flagellar M-ring protein</fullName>
    </recommendedName>
</protein>
<dbReference type="PRINTS" id="PR01009">
    <property type="entry name" value="FLGMRINGFLIF"/>
</dbReference>
<evidence type="ECO:0000256" key="11">
    <source>
        <dbReference type="SAM" id="Phobius"/>
    </source>
</evidence>
<evidence type="ECO:0000256" key="3">
    <source>
        <dbReference type="ARBA" id="ARBA00007971"/>
    </source>
</evidence>
<dbReference type="GO" id="GO:0003774">
    <property type="term" value="F:cytoskeletal motor activity"/>
    <property type="evidence" value="ECO:0007669"/>
    <property type="project" value="InterPro"/>
</dbReference>
<comment type="function">
    <text evidence="9">The M ring may be actively involved in energy transduction.</text>
</comment>
<keyword evidence="6 11" id="KW-1133">Transmembrane helix</keyword>
<dbReference type="InterPro" id="IPR043427">
    <property type="entry name" value="YscJ/FliF"/>
</dbReference>
<keyword evidence="14" id="KW-0969">Cilium</keyword>
<dbReference type="PIRSF" id="PIRSF004862">
    <property type="entry name" value="FliF"/>
    <property type="match status" value="1"/>
</dbReference>
<dbReference type="InterPro" id="IPR013556">
    <property type="entry name" value="Flag_M-ring_C"/>
</dbReference>
<keyword evidence="7 11" id="KW-0472">Membrane</keyword>
<feature type="domain" description="Flagellar M-ring N-terminal" evidence="12">
    <location>
        <begin position="64"/>
        <end position="235"/>
    </location>
</feature>
<feature type="compositionally biased region" description="Basic and acidic residues" evidence="10">
    <location>
        <begin position="291"/>
        <end position="302"/>
    </location>
</feature>
<evidence type="ECO:0000256" key="10">
    <source>
        <dbReference type="SAM" id="MobiDB-lite"/>
    </source>
</evidence>